<dbReference type="AlphaFoldDB" id="A0A238D932"/>
<feature type="domain" description="HD Cas3-type" evidence="10">
    <location>
        <begin position="25"/>
        <end position="200"/>
    </location>
</feature>
<evidence type="ECO:0000256" key="1">
    <source>
        <dbReference type="ARBA" id="ARBA00006847"/>
    </source>
</evidence>
<evidence type="ECO:0000313" key="11">
    <source>
        <dbReference type="EMBL" id="SBP89731.1"/>
    </source>
</evidence>
<keyword evidence="7" id="KW-0067">ATP-binding</keyword>
<proteinExistence type="inferred from homology"/>
<dbReference type="InterPro" id="IPR014001">
    <property type="entry name" value="Helicase_ATP-bd"/>
</dbReference>
<organism evidence="11 12">
    <name type="scientific">Thiomonas delicata</name>
    <name type="common">Thiomonas cuprina</name>
    <dbReference type="NCBI Taxonomy" id="364030"/>
    <lineage>
        <taxon>Bacteria</taxon>
        <taxon>Pseudomonadati</taxon>
        <taxon>Pseudomonadota</taxon>
        <taxon>Betaproteobacteria</taxon>
        <taxon>Burkholderiales</taxon>
        <taxon>Thiomonas</taxon>
    </lineage>
</organism>
<dbReference type="GO" id="GO:0005524">
    <property type="term" value="F:ATP binding"/>
    <property type="evidence" value="ECO:0007669"/>
    <property type="project" value="UniProtKB-KW"/>
</dbReference>
<dbReference type="Gene3D" id="1.10.3210.30">
    <property type="match status" value="1"/>
</dbReference>
<feature type="domain" description="Helicase ATP-binding" evidence="9">
    <location>
        <begin position="256"/>
        <end position="436"/>
    </location>
</feature>
<keyword evidence="5" id="KW-0378">Hydrolase</keyword>
<name>A0A238D932_THIDL</name>
<evidence type="ECO:0000313" key="12">
    <source>
        <dbReference type="Proteomes" id="UP000214566"/>
    </source>
</evidence>
<dbReference type="Gene3D" id="3.40.50.300">
    <property type="entry name" value="P-loop containing nucleotide triphosphate hydrolases"/>
    <property type="match status" value="2"/>
</dbReference>
<comment type="similarity">
    <text evidence="1">In the N-terminal section; belongs to the CRISPR-associated nuclease Cas3-HD family.</text>
</comment>
<evidence type="ECO:0000256" key="8">
    <source>
        <dbReference type="ARBA" id="ARBA00023118"/>
    </source>
</evidence>
<dbReference type="Pfam" id="PF01966">
    <property type="entry name" value="HD"/>
    <property type="match status" value="1"/>
</dbReference>
<evidence type="ECO:0000256" key="6">
    <source>
        <dbReference type="ARBA" id="ARBA00022806"/>
    </source>
</evidence>
<evidence type="ECO:0000256" key="2">
    <source>
        <dbReference type="ARBA" id="ARBA00009046"/>
    </source>
</evidence>
<dbReference type="Pfam" id="PF00270">
    <property type="entry name" value="DEAD"/>
    <property type="match status" value="1"/>
</dbReference>
<dbReference type="CDD" id="cd17930">
    <property type="entry name" value="DEXHc_cas3"/>
    <property type="match status" value="1"/>
</dbReference>
<protein>
    <submittedName>
        <fullName evidence="11">CRISPR-associated helicase Cas3</fullName>
    </submittedName>
</protein>
<sequence>MSGYKNQQDEQPRPIAHAAKDAFGNWRAPHELADHLTAVAALAACFAKTFGADWAQLAGRWHDLGKYRPRFQRYIRQASGFETDAHIKGEAGKAPHSTAGAVLACDHFKQAGFGNAGRVLAYLVAGHHAGLADWFGGLEVRLASADSRAELLESLAARPPAELLDAGDFKPDLRAVPGGKNGFALWVRMLFSALVDADFLDTERYMDPDNFARRNQWPALSELIPLFDAHMAKLAATAPATPVNALRADILRQCREKAAAVPGLFSLTVPTGGGKTLSGMAFALEHARAHGKRRVIHVIPYTSIIEQTADIFRGIFGEAVIEHHSNAESDPERENHASRLACENWDAPVVVTTNVQFFESLFATRTSRCRKLHNLVDSVVMLDEAQLLPPEFLQPMLDVLNLLTRHYGVSVVLSTATQPALSTRAYFDAHQNLRGLDNVREIIDDPDAFYRALERVHVRLPVDWQASTDWPQLAQELARHDSVLAIVNRRQDARELWKKMPEGTLHLSALMCGAHRSQVIGDIKARLKAGMPTRVVSTQLVEAGVDVDFPVVFRALAGLDSIAQAAGRCNREGRLTNKGEVVVFVPPTPAPPGLLRRGEDACRDVLYGVTEQPLARERFASYFERLYHACELDKKSICGDLCMAGNTLDGFELAVNFRTAAENFRLIEDEDSAPIIVRYLGKDGLDDNIGKWLNTLRKEGPERWLMRKLQRYTVNLHRIQALQLLRQGDIEEIMPGLFVQVGDWLYDPTLGLNPEGIPVNPGCIA</sequence>
<evidence type="ECO:0000256" key="5">
    <source>
        <dbReference type="ARBA" id="ARBA00022801"/>
    </source>
</evidence>
<dbReference type="GO" id="GO:0051607">
    <property type="term" value="P:defense response to virus"/>
    <property type="evidence" value="ECO:0007669"/>
    <property type="project" value="UniProtKB-KW"/>
</dbReference>
<keyword evidence="12" id="KW-1185">Reference proteome</keyword>
<evidence type="ECO:0000259" key="10">
    <source>
        <dbReference type="PROSITE" id="PS51643"/>
    </source>
</evidence>
<keyword evidence="3" id="KW-0479">Metal-binding</keyword>
<gene>
    <name evidence="11" type="ORF">THIARS_80255</name>
</gene>
<dbReference type="GO" id="GO:0046872">
    <property type="term" value="F:metal ion binding"/>
    <property type="evidence" value="ECO:0007669"/>
    <property type="project" value="UniProtKB-KW"/>
</dbReference>
<dbReference type="InterPro" id="IPR052511">
    <property type="entry name" value="ATP-dep_Helicase"/>
</dbReference>
<dbReference type="InterPro" id="IPR038257">
    <property type="entry name" value="CRISPR-assoc_Cas3_HD_sf"/>
</dbReference>
<dbReference type="NCBIfam" id="TIGR01596">
    <property type="entry name" value="cas3_HD"/>
    <property type="match status" value="1"/>
</dbReference>
<dbReference type="OrthoDB" id="9810236at2"/>
<dbReference type="GO" id="GO:0016887">
    <property type="term" value="F:ATP hydrolysis activity"/>
    <property type="evidence" value="ECO:0007669"/>
    <property type="project" value="TreeGrafter"/>
</dbReference>
<dbReference type="Pfam" id="PF22590">
    <property type="entry name" value="Cas3-like_C_2"/>
    <property type="match status" value="1"/>
</dbReference>
<dbReference type="SMART" id="SM00487">
    <property type="entry name" value="DEXDc"/>
    <property type="match status" value="1"/>
</dbReference>
<dbReference type="GO" id="GO:0003677">
    <property type="term" value="F:DNA binding"/>
    <property type="evidence" value="ECO:0007669"/>
    <property type="project" value="TreeGrafter"/>
</dbReference>
<comment type="similarity">
    <text evidence="2">In the central section; belongs to the CRISPR-associated helicase Cas3 family.</text>
</comment>
<dbReference type="EMBL" id="FLMQ01000057">
    <property type="protein sequence ID" value="SBP89731.1"/>
    <property type="molecule type" value="Genomic_DNA"/>
</dbReference>
<reference evidence="11 12" key="1">
    <citation type="submission" date="2016-06" db="EMBL/GenBank/DDBJ databases">
        <authorList>
            <person name="Kjaerup R.B."/>
            <person name="Dalgaard T.S."/>
            <person name="Juul-Madsen H.R."/>
        </authorList>
    </citation>
    <scope>NUCLEOTIDE SEQUENCE [LARGE SCALE GENOMIC DNA]</scope>
    <source>
        <strain evidence="11 12">DSM 16361</strain>
    </source>
</reference>
<dbReference type="Proteomes" id="UP000214566">
    <property type="component" value="Unassembled WGS sequence"/>
</dbReference>
<accession>A0A238D932</accession>
<evidence type="ECO:0000256" key="4">
    <source>
        <dbReference type="ARBA" id="ARBA00022741"/>
    </source>
</evidence>
<dbReference type="PROSITE" id="PS51643">
    <property type="entry name" value="HD_CAS3"/>
    <property type="match status" value="1"/>
</dbReference>
<dbReference type="PROSITE" id="PS51192">
    <property type="entry name" value="HELICASE_ATP_BIND_1"/>
    <property type="match status" value="1"/>
</dbReference>
<dbReference type="InterPro" id="IPR011545">
    <property type="entry name" value="DEAD/DEAH_box_helicase_dom"/>
</dbReference>
<dbReference type="PANTHER" id="PTHR47962:SF5">
    <property type="entry name" value="ATP-DEPENDENT HELICASE LHR-RELATED"/>
    <property type="match status" value="1"/>
</dbReference>
<dbReference type="SUPFAM" id="SSF52540">
    <property type="entry name" value="P-loop containing nucleoside triphosphate hydrolases"/>
    <property type="match status" value="1"/>
</dbReference>
<evidence type="ECO:0000259" key="9">
    <source>
        <dbReference type="PROSITE" id="PS51192"/>
    </source>
</evidence>
<dbReference type="InterPro" id="IPR027417">
    <property type="entry name" value="P-loop_NTPase"/>
</dbReference>
<dbReference type="PANTHER" id="PTHR47962">
    <property type="entry name" value="ATP-DEPENDENT HELICASE LHR-RELATED-RELATED"/>
    <property type="match status" value="1"/>
</dbReference>
<evidence type="ECO:0000256" key="7">
    <source>
        <dbReference type="ARBA" id="ARBA00022840"/>
    </source>
</evidence>
<dbReference type="InterPro" id="IPR006674">
    <property type="entry name" value="HD_domain"/>
</dbReference>
<dbReference type="InterPro" id="IPR006483">
    <property type="entry name" value="CRISPR-assoc_Cas3_HD"/>
</dbReference>
<dbReference type="CDD" id="cd09641">
    <property type="entry name" value="Cas3''_I"/>
    <property type="match status" value="1"/>
</dbReference>
<dbReference type="GO" id="GO:0004386">
    <property type="term" value="F:helicase activity"/>
    <property type="evidence" value="ECO:0007669"/>
    <property type="project" value="UniProtKB-KW"/>
</dbReference>
<keyword evidence="4" id="KW-0547">Nucleotide-binding</keyword>
<dbReference type="SUPFAM" id="SSF109604">
    <property type="entry name" value="HD-domain/PDEase-like"/>
    <property type="match status" value="1"/>
</dbReference>
<evidence type="ECO:0000256" key="3">
    <source>
        <dbReference type="ARBA" id="ARBA00022723"/>
    </source>
</evidence>
<dbReference type="InterPro" id="IPR054712">
    <property type="entry name" value="Cas3-like_dom"/>
</dbReference>
<keyword evidence="8" id="KW-0051">Antiviral defense</keyword>
<keyword evidence="6" id="KW-0347">Helicase</keyword>